<keyword evidence="1" id="KW-0812">Transmembrane</keyword>
<evidence type="ECO:0000256" key="1">
    <source>
        <dbReference type="SAM" id="Phobius"/>
    </source>
</evidence>
<protein>
    <recommendedName>
        <fullName evidence="2">SHOCT domain-containing protein</fullName>
    </recommendedName>
</protein>
<gene>
    <name evidence="3" type="ORF">H4683_003193</name>
</gene>
<accession>A0A927MMX9</accession>
<comment type="caution">
    <text evidence="3">The sequence shown here is derived from an EMBL/GenBank/DDBJ whole genome shotgun (WGS) entry which is preliminary data.</text>
</comment>
<reference evidence="3" key="1">
    <citation type="submission" date="2020-10" db="EMBL/GenBank/DDBJ databases">
        <title>Genomic Encyclopedia of Type Strains, Phase IV (KMG-IV): sequencing the most valuable type-strain genomes for metagenomic binning, comparative biology and taxonomic classification.</title>
        <authorList>
            <person name="Goeker M."/>
        </authorList>
    </citation>
    <scope>NUCLEOTIDE SEQUENCE</scope>
    <source>
        <strain evidence="3">DSM 13886</strain>
    </source>
</reference>
<keyword evidence="1" id="KW-1133">Transmembrane helix</keyword>
<dbReference type="Proteomes" id="UP000658225">
    <property type="component" value="Unassembled WGS sequence"/>
</dbReference>
<keyword evidence="1" id="KW-0472">Membrane</keyword>
<feature type="domain" description="SHOCT" evidence="2">
    <location>
        <begin position="5"/>
        <end position="30"/>
    </location>
</feature>
<name>A0A927MMX9_9BACL</name>
<evidence type="ECO:0000313" key="3">
    <source>
        <dbReference type="EMBL" id="MBE1556072.1"/>
    </source>
</evidence>
<dbReference type="Pfam" id="PF09851">
    <property type="entry name" value="SHOCT"/>
    <property type="match status" value="1"/>
</dbReference>
<feature type="transmembrane region" description="Helical" evidence="1">
    <location>
        <begin position="61"/>
        <end position="82"/>
    </location>
</feature>
<dbReference type="InterPro" id="IPR018649">
    <property type="entry name" value="SHOCT"/>
</dbReference>
<dbReference type="AlphaFoldDB" id="A0A927MMX9"/>
<organism evidence="3 4">
    <name type="scientific">Sporosarcina limicola</name>
    <dbReference type="NCBI Taxonomy" id="34101"/>
    <lineage>
        <taxon>Bacteria</taxon>
        <taxon>Bacillati</taxon>
        <taxon>Bacillota</taxon>
        <taxon>Bacilli</taxon>
        <taxon>Bacillales</taxon>
        <taxon>Caryophanaceae</taxon>
        <taxon>Sporosarcina</taxon>
    </lineage>
</organism>
<proteinExistence type="predicted"/>
<sequence length="248" mass="28311">MSIADEIKKLKKLLDEGVITQEEFDKMKKGLIPNTEKQIVEISKDESNNIPVLPIKKKKPFGCLGCFGIIMIFPLIIAVIAMTSEKSEKNTEKNELTEQEESKVYNEKLKPEIDKIMKEFDITHADYWKSTLLQFSEGSLSSTNTYKNLKSGEERYKWLHGTIGDLKGDFLSKENKKLLSEFQNAYQMTMIKRQIAHKDMAKAINESNLKPATDADIQKLMEESDIAMMQAAVKLTQLEVALGIKRKE</sequence>
<keyword evidence="4" id="KW-1185">Reference proteome</keyword>
<dbReference type="EMBL" id="JADBEL010000021">
    <property type="protein sequence ID" value="MBE1556072.1"/>
    <property type="molecule type" value="Genomic_DNA"/>
</dbReference>
<evidence type="ECO:0000259" key="2">
    <source>
        <dbReference type="Pfam" id="PF09851"/>
    </source>
</evidence>
<dbReference type="RefSeq" id="WP_225942131.1">
    <property type="nucleotide sequence ID" value="NZ_JADBEL010000021.1"/>
</dbReference>
<evidence type="ECO:0000313" key="4">
    <source>
        <dbReference type="Proteomes" id="UP000658225"/>
    </source>
</evidence>